<dbReference type="EMBL" id="FOGD01000007">
    <property type="protein sequence ID" value="SER35599.1"/>
    <property type="molecule type" value="Genomic_DNA"/>
</dbReference>
<reference evidence="1 2" key="1">
    <citation type="submission" date="2016-10" db="EMBL/GenBank/DDBJ databases">
        <authorList>
            <person name="de Groot N.N."/>
        </authorList>
    </citation>
    <scope>NUCLEOTIDE SEQUENCE [LARGE SCALE GENOMIC DNA]</scope>
    <source>
        <strain evidence="1 2">ATCC 35958</strain>
    </source>
</reference>
<name>A0A1H9NIV6_9BURK</name>
<organism evidence="1 2">
    <name type="scientific">Giesbergeria anulus</name>
    <dbReference type="NCBI Taxonomy" id="180197"/>
    <lineage>
        <taxon>Bacteria</taxon>
        <taxon>Pseudomonadati</taxon>
        <taxon>Pseudomonadota</taxon>
        <taxon>Betaproteobacteria</taxon>
        <taxon>Burkholderiales</taxon>
        <taxon>Comamonadaceae</taxon>
        <taxon>Giesbergeria</taxon>
    </lineage>
</organism>
<evidence type="ECO:0000313" key="2">
    <source>
        <dbReference type="Proteomes" id="UP000199766"/>
    </source>
</evidence>
<gene>
    <name evidence="1" type="ORF">SAMN02982919_02226</name>
</gene>
<accession>A0A1H9NIV6</accession>
<dbReference type="AlphaFoldDB" id="A0A1H9NIV6"/>
<dbReference type="Proteomes" id="UP000199766">
    <property type="component" value="Unassembled WGS sequence"/>
</dbReference>
<dbReference type="STRING" id="180197.SAMN02982919_02226"/>
<sequence length="59" mass="6220">MSQSEENNAEVGTTRNDLGMALLLSGLQSPGALTTLFAGGQDLMLTWESNLMSSKVSSE</sequence>
<dbReference type="RefSeq" id="WP_091457489.1">
    <property type="nucleotide sequence ID" value="NZ_FOGD01000007.1"/>
</dbReference>
<protein>
    <submittedName>
        <fullName evidence="1">Uncharacterized protein</fullName>
    </submittedName>
</protein>
<keyword evidence="2" id="KW-1185">Reference proteome</keyword>
<proteinExistence type="predicted"/>
<evidence type="ECO:0000313" key="1">
    <source>
        <dbReference type="EMBL" id="SER35599.1"/>
    </source>
</evidence>